<evidence type="ECO:0000313" key="1">
    <source>
        <dbReference type="EMBL" id="NEE16621.1"/>
    </source>
</evidence>
<accession>A0A6G3XFV3</accession>
<reference evidence="1" key="1">
    <citation type="submission" date="2020-01" db="EMBL/GenBank/DDBJ databases">
        <title>Insect and environment-associated Actinomycetes.</title>
        <authorList>
            <person name="Currrie C."/>
            <person name="Chevrette M."/>
            <person name="Carlson C."/>
            <person name="Stubbendieck R."/>
            <person name="Wendt-Pienkowski E."/>
        </authorList>
    </citation>
    <scope>NUCLEOTIDE SEQUENCE</scope>
    <source>
        <strain evidence="1">SID7499</strain>
    </source>
</reference>
<feature type="non-terminal residue" evidence="1">
    <location>
        <position position="169"/>
    </location>
</feature>
<proteinExistence type="predicted"/>
<dbReference type="AlphaFoldDB" id="A0A6G3XFV3"/>
<sequence length="169" mass="18383">LPDLIGQLADVRRVPTSTNRFDTDISAHHELIVRTVQGASRPPSGPLQYGSWEVIERLGETTPEESVDGIHREYRAKNAIAPQGSGTVRLSVRKADPYAPEAERLLQQKRIGIAYEALGKLPSHPNIVGVRDFFPDDDEGVFVTVYDDVPGHALALHLTGAADPLTADA</sequence>
<dbReference type="GO" id="GO:0016301">
    <property type="term" value="F:kinase activity"/>
    <property type="evidence" value="ECO:0007669"/>
    <property type="project" value="UniProtKB-KW"/>
</dbReference>
<feature type="non-terminal residue" evidence="1">
    <location>
        <position position="1"/>
    </location>
</feature>
<comment type="caution">
    <text evidence="1">The sequence shown here is derived from an EMBL/GenBank/DDBJ whole genome shotgun (WGS) entry which is preliminary data.</text>
</comment>
<dbReference type="EMBL" id="JAAGMN010006228">
    <property type="protein sequence ID" value="NEE16621.1"/>
    <property type="molecule type" value="Genomic_DNA"/>
</dbReference>
<protein>
    <submittedName>
        <fullName evidence="1">Protein kinase</fullName>
    </submittedName>
</protein>
<keyword evidence="1" id="KW-0418">Kinase</keyword>
<keyword evidence="1" id="KW-0808">Transferase</keyword>
<organism evidence="1">
    <name type="scientific">Streptomyces sp. SID7499</name>
    <dbReference type="NCBI Taxonomy" id="2706086"/>
    <lineage>
        <taxon>Bacteria</taxon>
        <taxon>Bacillati</taxon>
        <taxon>Actinomycetota</taxon>
        <taxon>Actinomycetes</taxon>
        <taxon>Kitasatosporales</taxon>
        <taxon>Streptomycetaceae</taxon>
        <taxon>Streptomyces</taxon>
    </lineage>
</organism>
<name>A0A6G3XFV3_9ACTN</name>
<gene>
    <name evidence="1" type="ORF">G3M58_60435</name>
</gene>